<dbReference type="GO" id="GO:0016757">
    <property type="term" value="F:glycosyltransferase activity"/>
    <property type="evidence" value="ECO:0007669"/>
    <property type="project" value="InterPro"/>
</dbReference>
<gene>
    <name evidence="3" type="ORF">KDK92_12300</name>
</gene>
<dbReference type="AlphaFoldDB" id="A0A9J6P4F8"/>
<dbReference type="InterPro" id="IPR001296">
    <property type="entry name" value="Glyco_trans_1"/>
</dbReference>
<evidence type="ECO:0000313" key="3">
    <source>
        <dbReference type="EMBL" id="MCM1990504.1"/>
    </source>
</evidence>
<dbReference type="EMBL" id="JAGSOJ010000002">
    <property type="protein sequence ID" value="MCM1990504.1"/>
    <property type="molecule type" value="Genomic_DNA"/>
</dbReference>
<name>A0A9J6P4F8_9CLOT</name>
<dbReference type="SUPFAM" id="SSF53756">
    <property type="entry name" value="UDP-Glycosyltransferase/glycogen phosphorylase"/>
    <property type="match status" value="1"/>
</dbReference>
<protein>
    <submittedName>
        <fullName evidence="3">Glycosyltransferase family 4 protein</fullName>
    </submittedName>
</protein>
<sequence>MKKKICIIAPNINLKGGIATVIREYKQSHILKEFDLKYVSTYSNNRLIEFSKGLYHYMKMLVKKQIDLVHVHTASKGSFYRKSIFVNITPKNIPVILHIHGGGFIEFYDTAPIIIKKRVQKVIKRSDKIIVLSEKFKNELIDRFDIDNIKIVKVINGIKLNNEKIKLEDKKLQVIYLGKLTKNKGIYDLLQIIPKIHAKYPEVKFIIAGDGDIDKVKEIVISEEINNCTQVVGWIDGETKKKFLIESSILVMPSYFEAFGISIVEAMDYGMAVVATKVGGIPEIIQPNKNGLLFESGDLKEFSQALEKYISDNKARAKVQKNNLVAVEQYDINNVINQIKEIYLTI</sequence>
<dbReference type="Pfam" id="PF13439">
    <property type="entry name" value="Glyco_transf_4"/>
    <property type="match status" value="1"/>
</dbReference>
<organism evidence="3 4">
    <name type="scientific">Oceanirhabdus seepicola</name>
    <dbReference type="NCBI Taxonomy" id="2828781"/>
    <lineage>
        <taxon>Bacteria</taxon>
        <taxon>Bacillati</taxon>
        <taxon>Bacillota</taxon>
        <taxon>Clostridia</taxon>
        <taxon>Eubacteriales</taxon>
        <taxon>Clostridiaceae</taxon>
        <taxon>Oceanirhabdus</taxon>
    </lineage>
</organism>
<dbReference type="Proteomes" id="UP001056429">
    <property type="component" value="Unassembled WGS sequence"/>
</dbReference>
<feature type="domain" description="Glycosyl transferase family 1" evidence="1">
    <location>
        <begin position="162"/>
        <end position="322"/>
    </location>
</feature>
<dbReference type="PANTHER" id="PTHR45871:SF1">
    <property type="entry name" value="PHOSPHATIDYLINOSITOL N-ACETYLGLUCOSAMINYLTRANSFERASE SUBUNIT A"/>
    <property type="match status" value="1"/>
</dbReference>
<evidence type="ECO:0000313" key="4">
    <source>
        <dbReference type="Proteomes" id="UP001056429"/>
    </source>
</evidence>
<comment type="caution">
    <text evidence="3">The sequence shown here is derived from an EMBL/GenBank/DDBJ whole genome shotgun (WGS) entry which is preliminary data.</text>
</comment>
<reference evidence="3" key="1">
    <citation type="journal article" date="2021" name="mSystems">
        <title>Bacteria and Archaea Synergistically Convert Glycine Betaine to Biogenic Methane in the Formosa Cold Seep of the South China Sea.</title>
        <authorList>
            <person name="Li L."/>
            <person name="Zhang W."/>
            <person name="Zhang S."/>
            <person name="Song L."/>
            <person name="Sun Q."/>
            <person name="Zhang H."/>
            <person name="Xiang H."/>
            <person name="Dong X."/>
        </authorList>
    </citation>
    <scope>NUCLEOTIDE SEQUENCE</scope>
    <source>
        <strain evidence="3">ZWT</strain>
    </source>
</reference>
<dbReference type="Pfam" id="PF00534">
    <property type="entry name" value="Glycos_transf_1"/>
    <property type="match status" value="1"/>
</dbReference>
<feature type="domain" description="Glycosyltransferase subfamily 4-like N-terminal" evidence="2">
    <location>
        <begin position="51"/>
        <end position="160"/>
    </location>
</feature>
<proteinExistence type="predicted"/>
<dbReference type="PANTHER" id="PTHR45871">
    <property type="entry name" value="N-ACETYLGLUCOSAMINYL-PHOSPHATIDYLINOSITOL BIOSYNTHETIC PROTEIN"/>
    <property type="match status" value="1"/>
</dbReference>
<keyword evidence="4" id="KW-1185">Reference proteome</keyword>
<reference evidence="3" key="2">
    <citation type="submission" date="2021-04" db="EMBL/GenBank/DDBJ databases">
        <authorList>
            <person name="Dong X."/>
        </authorList>
    </citation>
    <scope>NUCLEOTIDE SEQUENCE</scope>
    <source>
        <strain evidence="3">ZWT</strain>
    </source>
</reference>
<dbReference type="RefSeq" id="WP_250859536.1">
    <property type="nucleotide sequence ID" value="NZ_JAGSOJ010000002.1"/>
</dbReference>
<evidence type="ECO:0000259" key="1">
    <source>
        <dbReference type="Pfam" id="PF00534"/>
    </source>
</evidence>
<dbReference type="Gene3D" id="3.40.50.2000">
    <property type="entry name" value="Glycogen Phosphorylase B"/>
    <property type="match status" value="2"/>
</dbReference>
<dbReference type="InterPro" id="IPR028098">
    <property type="entry name" value="Glyco_trans_4-like_N"/>
</dbReference>
<accession>A0A9J6P4F8</accession>
<evidence type="ECO:0000259" key="2">
    <source>
        <dbReference type="Pfam" id="PF13439"/>
    </source>
</evidence>
<dbReference type="CDD" id="cd03801">
    <property type="entry name" value="GT4_PimA-like"/>
    <property type="match status" value="1"/>
</dbReference>